<dbReference type="InterPro" id="IPR029058">
    <property type="entry name" value="AB_hydrolase_fold"/>
</dbReference>
<evidence type="ECO:0000259" key="1">
    <source>
        <dbReference type="Pfam" id="PF00561"/>
    </source>
</evidence>
<sequence>MTLNEKRRRAHDKLAALPGVRPVRRPITPGGPDEFDLYYVRTGRKTRHPVVIIPGGPGAASIALYRGLRRRAAAEGLDVIMIEHRGIGMSRHDDAGADLPPAALTIEQVVDDVAAVLDDAQVDSAIIYGTSYGTYIAAGVGVRHPARVFAMILDSPLLDHDDIEVVRRNIRSVLWHGQRDTEEVADKVRRLVDDGVMTPAAAQLAATVYGFGGARLLDRQLELLIGGRPLVWQTMGRLGELMVGRKAPYRNETDLVERIAFRELNYAADPDGLPLDPAVAMRDLATGEAPRFEAEPFDLVAEMPKFTWPTVVISGGRDLITPPAVAERVAGLIPGSVLVRLATTGHSVLDTKERAALRIAEAASIGRIDTLQPQEATLDALPSVPAVRLMVSALAVAARVEAILPAMLPRAVARTLPDFSKPATS</sequence>
<dbReference type="Pfam" id="PF00561">
    <property type="entry name" value="Abhydrolase_1"/>
    <property type="match status" value="1"/>
</dbReference>
<dbReference type="GO" id="GO:0016787">
    <property type="term" value="F:hydrolase activity"/>
    <property type="evidence" value="ECO:0007669"/>
    <property type="project" value="UniProtKB-KW"/>
</dbReference>
<comment type="caution">
    <text evidence="2">The sequence shown here is derived from an EMBL/GenBank/DDBJ whole genome shotgun (WGS) entry which is preliminary data.</text>
</comment>
<dbReference type="EMBL" id="VBSB01000006">
    <property type="protein sequence ID" value="NTY60029.1"/>
    <property type="molecule type" value="Genomic_DNA"/>
</dbReference>
<dbReference type="Proteomes" id="UP000708347">
    <property type="component" value="Unassembled WGS sequence"/>
</dbReference>
<keyword evidence="3" id="KW-1185">Reference proteome</keyword>
<feature type="domain" description="AB hydrolase-1" evidence="1">
    <location>
        <begin position="49"/>
        <end position="169"/>
    </location>
</feature>
<dbReference type="InterPro" id="IPR050471">
    <property type="entry name" value="AB_hydrolase"/>
</dbReference>
<dbReference type="RefSeq" id="WP_174397883.1">
    <property type="nucleotide sequence ID" value="NZ_VBSB01000006.1"/>
</dbReference>
<dbReference type="PANTHER" id="PTHR43433:SF5">
    <property type="entry name" value="AB HYDROLASE-1 DOMAIN-CONTAINING PROTEIN"/>
    <property type="match status" value="1"/>
</dbReference>
<reference evidence="2 3" key="1">
    <citation type="submission" date="2019-05" db="EMBL/GenBank/DDBJ databases">
        <title>Mycolicibacterium sphagni ENV482 genome assembly.</title>
        <authorList>
            <person name="Chen W."/>
            <person name="Faulkner N.W."/>
            <person name="Hyman M.R."/>
        </authorList>
    </citation>
    <scope>NUCLEOTIDE SEQUENCE [LARGE SCALE GENOMIC DNA]</scope>
    <source>
        <strain evidence="2 3">ENV482</strain>
    </source>
</reference>
<keyword evidence="2" id="KW-0378">Hydrolase</keyword>
<evidence type="ECO:0000313" key="3">
    <source>
        <dbReference type="Proteomes" id="UP000708347"/>
    </source>
</evidence>
<gene>
    <name evidence="2" type="ORF">FEG63_10775</name>
</gene>
<accession>A0ABX2JW46</accession>
<dbReference type="PANTHER" id="PTHR43433">
    <property type="entry name" value="HYDROLASE, ALPHA/BETA FOLD FAMILY PROTEIN"/>
    <property type="match status" value="1"/>
</dbReference>
<organism evidence="2 3">
    <name type="scientific">Mycolicibacterium sphagni</name>
    <dbReference type="NCBI Taxonomy" id="1786"/>
    <lineage>
        <taxon>Bacteria</taxon>
        <taxon>Bacillati</taxon>
        <taxon>Actinomycetota</taxon>
        <taxon>Actinomycetes</taxon>
        <taxon>Mycobacteriales</taxon>
        <taxon>Mycobacteriaceae</taxon>
        <taxon>Mycolicibacterium</taxon>
    </lineage>
</organism>
<dbReference type="Gene3D" id="3.40.50.1820">
    <property type="entry name" value="alpha/beta hydrolase"/>
    <property type="match status" value="1"/>
</dbReference>
<proteinExistence type="predicted"/>
<protein>
    <submittedName>
        <fullName evidence="2">Alpha/beta hydrolase</fullName>
    </submittedName>
</protein>
<evidence type="ECO:0000313" key="2">
    <source>
        <dbReference type="EMBL" id="NTY60029.1"/>
    </source>
</evidence>
<name>A0ABX2JW46_9MYCO</name>
<dbReference type="InterPro" id="IPR000073">
    <property type="entry name" value="AB_hydrolase_1"/>
</dbReference>
<dbReference type="SUPFAM" id="SSF53474">
    <property type="entry name" value="alpha/beta-Hydrolases"/>
    <property type="match status" value="1"/>
</dbReference>